<dbReference type="Pfam" id="PF02873">
    <property type="entry name" value="MurB_C"/>
    <property type="match status" value="1"/>
</dbReference>
<dbReference type="PANTHER" id="PTHR21071:SF4">
    <property type="entry name" value="UDP-N-ACETYLENOLPYRUVOYLGLUCOSAMINE REDUCTASE"/>
    <property type="match status" value="1"/>
</dbReference>
<keyword evidence="5 16" id="KW-0963">Cytoplasm</keyword>
<feature type="active site" evidence="16">
    <location>
        <position position="307"/>
    </location>
</feature>
<dbReference type="HAMAP" id="MF_00037">
    <property type="entry name" value="MurB"/>
    <property type="match status" value="1"/>
</dbReference>
<evidence type="ECO:0000256" key="15">
    <source>
        <dbReference type="ARBA" id="ARBA00048914"/>
    </source>
</evidence>
<keyword evidence="10 16" id="KW-0133">Cell shape</keyword>
<keyword evidence="14 16" id="KW-0961">Cell wall biogenesis/degradation</keyword>
<dbReference type="GO" id="GO:0005829">
    <property type="term" value="C:cytosol"/>
    <property type="evidence" value="ECO:0007669"/>
    <property type="project" value="TreeGrafter"/>
</dbReference>
<dbReference type="GO" id="GO:0008360">
    <property type="term" value="P:regulation of cell shape"/>
    <property type="evidence" value="ECO:0007669"/>
    <property type="project" value="UniProtKB-KW"/>
</dbReference>
<evidence type="ECO:0000256" key="11">
    <source>
        <dbReference type="ARBA" id="ARBA00022984"/>
    </source>
</evidence>
<accession>A0A1F5B5C8</accession>
<dbReference type="PANTHER" id="PTHR21071">
    <property type="entry name" value="UDP-N-ACETYLENOLPYRUVOYLGLUCOSAMINE REDUCTASE"/>
    <property type="match status" value="1"/>
</dbReference>
<dbReference type="EC" id="1.3.1.98" evidence="16"/>
<keyword evidence="11 16" id="KW-0573">Peptidoglycan synthesis</keyword>
<dbReference type="SUPFAM" id="SSF56194">
    <property type="entry name" value="Uridine diphospho-N-Acetylenolpyruvylglucosamine reductase, MurB, C-terminal domain"/>
    <property type="match status" value="1"/>
</dbReference>
<evidence type="ECO:0000259" key="17">
    <source>
        <dbReference type="PROSITE" id="PS51387"/>
    </source>
</evidence>
<evidence type="ECO:0000256" key="10">
    <source>
        <dbReference type="ARBA" id="ARBA00022960"/>
    </source>
</evidence>
<evidence type="ECO:0000256" key="1">
    <source>
        <dbReference type="ARBA" id="ARBA00001974"/>
    </source>
</evidence>
<evidence type="ECO:0000256" key="3">
    <source>
        <dbReference type="ARBA" id="ARBA00004496"/>
    </source>
</evidence>
<dbReference type="GO" id="GO:0008762">
    <property type="term" value="F:UDP-N-acetylmuramate dehydrogenase activity"/>
    <property type="evidence" value="ECO:0007669"/>
    <property type="project" value="UniProtKB-UniRule"/>
</dbReference>
<proteinExistence type="inferred from homology"/>
<evidence type="ECO:0000256" key="2">
    <source>
        <dbReference type="ARBA" id="ARBA00003921"/>
    </source>
</evidence>
<dbReference type="SUPFAM" id="SSF56176">
    <property type="entry name" value="FAD-binding/transporter-associated domain-like"/>
    <property type="match status" value="1"/>
</dbReference>
<feature type="active site" evidence="16">
    <location>
        <position position="161"/>
    </location>
</feature>
<evidence type="ECO:0000256" key="13">
    <source>
        <dbReference type="ARBA" id="ARBA00023306"/>
    </source>
</evidence>
<comment type="catalytic activity">
    <reaction evidence="15 16">
        <text>UDP-N-acetyl-alpha-D-muramate + NADP(+) = UDP-N-acetyl-3-O-(1-carboxyvinyl)-alpha-D-glucosamine + NADPH + H(+)</text>
        <dbReference type="Rhea" id="RHEA:12248"/>
        <dbReference type="ChEBI" id="CHEBI:15378"/>
        <dbReference type="ChEBI" id="CHEBI:57783"/>
        <dbReference type="ChEBI" id="CHEBI:58349"/>
        <dbReference type="ChEBI" id="CHEBI:68483"/>
        <dbReference type="ChEBI" id="CHEBI:70757"/>
        <dbReference type="EC" id="1.3.1.98"/>
    </reaction>
</comment>
<dbReference type="InterPro" id="IPR036635">
    <property type="entry name" value="MurB_C_sf"/>
</dbReference>
<dbReference type="Pfam" id="PF01565">
    <property type="entry name" value="FAD_binding_4"/>
    <property type="match status" value="1"/>
</dbReference>
<dbReference type="InterPro" id="IPR006094">
    <property type="entry name" value="Oxid_FAD_bind_N"/>
</dbReference>
<dbReference type="Gene3D" id="3.30.43.10">
    <property type="entry name" value="Uridine Diphospho-n-acetylenolpyruvylglucosamine Reductase, domain 2"/>
    <property type="match status" value="1"/>
</dbReference>
<comment type="similarity">
    <text evidence="16">Belongs to the MurB family.</text>
</comment>
<dbReference type="GO" id="GO:0009252">
    <property type="term" value="P:peptidoglycan biosynthetic process"/>
    <property type="evidence" value="ECO:0007669"/>
    <property type="project" value="UniProtKB-UniRule"/>
</dbReference>
<evidence type="ECO:0000256" key="9">
    <source>
        <dbReference type="ARBA" id="ARBA00022857"/>
    </source>
</evidence>
<evidence type="ECO:0000256" key="6">
    <source>
        <dbReference type="ARBA" id="ARBA00022618"/>
    </source>
</evidence>
<sequence length="313" mass="35298">MVNFDFKRNYSLKNLTTMKIGGPAKYFFIAQNEKGLIKAVQWARKNKVSWYVVGEGSNLIPSDQGFNGLIIKNKIESFKKTGNKIYIGAGNNLLSFILKASGLGLAGMEKMAGIPGTVGGAIYGCAGAYGQEIKDCLVKIKIYDGKTIKWISKSRCRFNYRNSIFKIKKNWLIIEAEFKFKSGNSKNLISKSRELIKIREKKYRPGLLCPGSFFKNIVVKNIKPLALRKKLLKKVGKDKTMFGKIPAGYILEVIGAKEMRCGEIRVAKHHGNLIYNSGKGKSSEILKLAKMLKMKVKKRFELDLEEEVQFVKF</sequence>
<comment type="pathway">
    <text evidence="4 16">Cell wall biogenesis; peptidoglycan biosynthesis.</text>
</comment>
<evidence type="ECO:0000313" key="18">
    <source>
        <dbReference type="EMBL" id="OGD25779.1"/>
    </source>
</evidence>
<evidence type="ECO:0000256" key="16">
    <source>
        <dbReference type="HAMAP-Rule" id="MF_00037"/>
    </source>
</evidence>
<dbReference type="UniPathway" id="UPA00219"/>
<evidence type="ECO:0000256" key="12">
    <source>
        <dbReference type="ARBA" id="ARBA00023002"/>
    </source>
</evidence>
<evidence type="ECO:0000256" key="8">
    <source>
        <dbReference type="ARBA" id="ARBA00022827"/>
    </source>
</evidence>
<dbReference type="Gene3D" id="3.30.465.10">
    <property type="match status" value="1"/>
</dbReference>
<dbReference type="GO" id="GO:0051301">
    <property type="term" value="P:cell division"/>
    <property type="evidence" value="ECO:0007669"/>
    <property type="project" value="UniProtKB-KW"/>
</dbReference>
<organism evidence="18 19">
    <name type="scientific">Candidatus Azambacteria bacterium RIFCSPHIGHO2_01_FULL_40_24</name>
    <dbReference type="NCBI Taxonomy" id="1797301"/>
    <lineage>
        <taxon>Bacteria</taxon>
        <taxon>Candidatus Azamiibacteriota</taxon>
    </lineage>
</organism>
<dbReference type="InterPro" id="IPR016167">
    <property type="entry name" value="FAD-bd_PCMH_sub1"/>
</dbReference>
<keyword evidence="9 16" id="KW-0521">NADP</keyword>
<dbReference type="Proteomes" id="UP000176431">
    <property type="component" value="Unassembled WGS sequence"/>
</dbReference>
<comment type="caution">
    <text evidence="18">The sequence shown here is derived from an EMBL/GenBank/DDBJ whole genome shotgun (WGS) entry which is preliminary data.</text>
</comment>
<keyword evidence="7 16" id="KW-0285">Flavoprotein</keyword>
<evidence type="ECO:0000256" key="7">
    <source>
        <dbReference type="ARBA" id="ARBA00022630"/>
    </source>
</evidence>
<protein>
    <recommendedName>
        <fullName evidence="16">UDP-N-acetylenolpyruvoylglucosamine reductase</fullName>
        <ecNumber evidence="16">1.3.1.98</ecNumber>
    </recommendedName>
    <alternativeName>
        <fullName evidence="16">UDP-N-acetylmuramate dehydrogenase</fullName>
    </alternativeName>
</protein>
<dbReference type="PROSITE" id="PS51387">
    <property type="entry name" value="FAD_PCMH"/>
    <property type="match status" value="1"/>
</dbReference>
<dbReference type="InterPro" id="IPR011601">
    <property type="entry name" value="MurB_C"/>
</dbReference>
<dbReference type="GO" id="GO:0071555">
    <property type="term" value="P:cell wall organization"/>
    <property type="evidence" value="ECO:0007669"/>
    <property type="project" value="UniProtKB-KW"/>
</dbReference>
<dbReference type="GO" id="GO:0071949">
    <property type="term" value="F:FAD binding"/>
    <property type="evidence" value="ECO:0007669"/>
    <property type="project" value="InterPro"/>
</dbReference>
<comment type="function">
    <text evidence="2 16">Cell wall formation.</text>
</comment>
<evidence type="ECO:0000256" key="14">
    <source>
        <dbReference type="ARBA" id="ARBA00023316"/>
    </source>
</evidence>
<keyword evidence="8 16" id="KW-0274">FAD</keyword>
<dbReference type="NCBIfam" id="TIGR00179">
    <property type="entry name" value="murB"/>
    <property type="match status" value="1"/>
</dbReference>
<reference evidence="18 19" key="1">
    <citation type="journal article" date="2016" name="Nat. Commun.">
        <title>Thousands of microbial genomes shed light on interconnected biogeochemical processes in an aquifer system.</title>
        <authorList>
            <person name="Anantharaman K."/>
            <person name="Brown C.T."/>
            <person name="Hug L.A."/>
            <person name="Sharon I."/>
            <person name="Castelle C.J."/>
            <person name="Probst A.J."/>
            <person name="Thomas B.C."/>
            <person name="Singh A."/>
            <person name="Wilkins M.J."/>
            <person name="Karaoz U."/>
            <person name="Brodie E.L."/>
            <person name="Williams K.H."/>
            <person name="Hubbard S.S."/>
            <person name="Banfield J.F."/>
        </authorList>
    </citation>
    <scope>NUCLEOTIDE SEQUENCE [LARGE SCALE GENOMIC DNA]</scope>
</reference>
<name>A0A1F5B5C8_9BACT</name>
<comment type="subcellular location">
    <subcellularLocation>
        <location evidence="3 16">Cytoplasm</location>
    </subcellularLocation>
</comment>
<feature type="domain" description="FAD-binding PCMH-type" evidence="17">
    <location>
        <begin position="19"/>
        <end position="183"/>
    </location>
</feature>
<evidence type="ECO:0000256" key="5">
    <source>
        <dbReference type="ARBA" id="ARBA00022490"/>
    </source>
</evidence>
<dbReference type="InterPro" id="IPR016169">
    <property type="entry name" value="FAD-bd_PCMH_sub2"/>
</dbReference>
<evidence type="ECO:0000313" key="19">
    <source>
        <dbReference type="Proteomes" id="UP000176431"/>
    </source>
</evidence>
<dbReference type="EMBL" id="MEYK01000002">
    <property type="protein sequence ID" value="OGD25779.1"/>
    <property type="molecule type" value="Genomic_DNA"/>
</dbReference>
<dbReference type="InterPro" id="IPR036318">
    <property type="entry name" value="FAD-bd_PCMH-like_sf"/>
</dbReference>
<keyword evidence="12 16" id="KW-0560">Oxidoreductase</keyword>
<comment type="cofactor">
    <cofactor evidence="1 16">
        <name>FAD</name>
        <dbReference type="ChEBI" id="CHEBI:57692"/>
    </cofactor>
</comment>
<keyword evidence="13 16" id="KW-0131">Cell cycle</keyword>
<dbReference type="InterPro" id="IPR016166">
    <property type="entry name" value="FAD-bd_PCMH"/>
</dbReference>
<keyword evidence="6 16" id="KW-0132">Cell division</keyword>
<gene>
    <name evidence="16" type="primary">murB</name>
    <name evidence="18" type="ORF">A2819_00655</name>
</gene>
<dbReference type="InterPro" id="IPR003170">
    <property type="entry name" value="MurB"/>
</dbReference>
<dbReference type="Gene3D" id="3.90.78.10">
    <property type="entry name" value="UDP-N-acetylenolpyruvoylglucosamine reductase, C-terminal domain"/>
    <property type="match status" value="1"/>
</dbReference>
<dbReference type="AlphaFoldDB" id="A0A1F5B5C8"/>
<feature type="active site" description="Proton donor" evidence="16">
    <location>
        <position position="212"/>
    </location>
</feature>
<evidence type="ECO:0000256" key="4">
    <source>
        <dbReference type="ARBA" id="ARBA00004752"/>
    </source>
</evidence>